<dbReference type="Gene3D" id="2.40.30.10">
    <property type="entry name" value="Translation factors"/>
    <property type="match status" value="1"/>
</dbReference>
<dbReference type="InterPro" id="IPR039261">
    <property type="entry name" value="FNR_nucleotide-bd"/>
</dbReference>
<dbReference type="GO" id="GO:0016491">
    <property type="term" value="F:oxidoreductase activity"/>
    <property type="evidence" value="ECO:0007669"/>
    <property type="project" value="InterPro"/>
</dbReference>
<dbReference type="InterPro" id="IPR013113">
    <property type="entry name" value="SIP_FAD-bd"/>
</dbReference>
<dbReference type="Gene3D" id="3.40.50.80">
    <property type="entry name" value="Nucleotide-binding domain of ferredoxin-NADP reductase (FNR) module"/>
    <property type="match status" value="1"/>
</dbReference>
<evidence type="ECO:0000313" key="2">
    <source>
        <dbReference type="EMBL" id="NYH80485.1"/>
    </source>
</evidence>
<dbReference type="AlphaFoldDB" id="A0A852Z587"/>
<dbReference type="InterPro" id="IPR017938">
    <property type="entry name" value="Riboflavin_synthase-like_b-brl"/>
</dbReference>
<dbReference type="PROSITE" id="PS51384">
    <property type="entry name" value="FAD_FR"/>
    <property type="match status" value="1"/>
</dbReference>
<proteinExistence type="predicted"/>
<dbReference type="Pfam" id="PF04954">
    <property type="entry name" value="SIP"/>
    <property type="match status" value="1"/>
</dbReference>
<name>A0A852Z587_9ACTN</name>
<dbReference type="PANTHER" id="PTHR30157:SF0">
    <property type="entry name" value="NADPH-DEPENDENT FERRIC-CHELATE REDUCTASE"/>
    <property type="match status" value="1"/>
</dbReference>
<gene>
    <name evidence="2" type="ORF">FHR84_003842</name>
</gene>
<dbReference type="Proteomes" id="UP000548304">
    <property type="component" value="Unassembled WGS sequence"/>
</dbReference>
<comment type="caution">
    <text evidence="2">The sequence shown here is derived from an EMBL/GenBank/DDBJ whole genome shotgun (WGS) entry which is preliminary data.</text>
</comment>
<evidence type="ECO:0000259" key="1">
    <source>
        <dbReference type="PROSITE" id="PS51384"/>
    </source>
</evidence>
<reference evidence="2 3" key="1">
    <citation type="submission" date="2020-07" db="EMBL/GenBank/DDBJ databases">
        <title>Genomic Encyclopedia of Type Strains, Phase III (KMG-III): the genomes of soil and plant-associated and newly described type strains.</title>
        <authorList>
            <person name="Whitman W."/>
        </authorList>
    </citation>
    <scope>NUCLEOTIDE SEQUENCE [LARGE SCALE GENOMIC DNA]</scope>
    <source>
        <strain evidence="2 3">CECT 8576</strain>
    </source>
</reference>
<feature type="domain" description="FAD-binding FR-type" evidence="1">
    <location>
        <begin position="13"/>
        <end position="136"/>
    </location>
</feature>
<evidence type="ECO:0000313" key="3">
    <source>
        <dbReference type="Proteomes" id="UP000548304"/>
    </source>
</evidence>
<dbReference type="SUPFAM" id="SSF63380">
    <property type="entry name" value="Riboflavin synthase domain-like"/>
    <property type="match status" value="1"/>
</dbReference>
<protein>
    <submittedName>
        <fullName evidence="2">NADPH-dependent ferric siderophore reductase</fullName>
    </submittedName>
</protein>
<dbReference type="InterPro" id="IPR007037">
    <property type="entry name" value="SIP_rossman_dom"/>
</dbReference>
<accession>A0A852Z587</accession>
<dbReference type="RefSeq" id="WP_343075327.1">
    <property type="nucleotide sequence ID" value="NZ_JACBYW010000007.1"/>
</dbReference>
<dbReference type="InterPro" id="IPR017927">
    <property type="entry name" value="FAD-bd_FR_type"/>
</dbReference>
<dbReference type="CDD" id="cd06193">
    <property type="entry name" value="siderophore_interacting"/>
    <property type="match status" value="1"/>
</dbReference>
<dbReference type="PANTHER" id="PTHR30157">
    <property type="entry name" value="FERRIC REDUCTASE, NADPH-DEPENDENT"/>
    <property type="match status" value="1"/>
</dbReference>
<sequence>MASTQPGKTPVRSRYRQLEVRAVERLTPRMVRVVLGGEELVDFVSSGSDQRIKLCLPRPGLPTPLGDSREEVFAARRDQQPKQRTYTVRWFAPQRRELAVDFVLHDHEAPGASWAANVRVGDRVVTVGPSPSYRPAPEADPLVLVGDESALPAITAILEELPATIPVRVFVEVADSAEREYVPATARGEWTWLFRDAASAGGPDSLPDAMSGANLGPNPHVWVGAEADVVHRVRRFCETELALGRSRLYALAYWRSNRAER</sequence>
<dbReference type="Pfam" id="PF08021">
    <property type="entry name" value="FAD_binding_9"/>
    <property type="match status" value="1"/>
</dbReference>
<organism evidence="2 3">
    <name type="scientific">Actinopolyspora biskrensis</name>
    <dbReference type="NCBI Taxonomy" id="1470178"/>
    <lineage>
        <taxon>Bacteria</taxon>
        <taxon>Bacillati</taxon>
        <taxon>Actinomycetota</taxon>
        <taxon>Actinomycetes</taxon>
        <taxon>Actinopolysporales</taxon>
        <taxon>Actinopolysporaceae</taxon>
        <taxon>Actinopolyspora</taxon>
    </lineage>
</organism>
<dbReference type="InterPro" id="IPR039374">
    <property type="entry name" value="SIP_fam"/>
</dbReference>
<dbReference type="EMBL" id="JACBYW010000007">
    <property type="protein sequence ID" value="NYH80485.1"/>
    <property type="molecule type" value="Genomic_DNA"/>
</dbReference>
<keyword evidence="3" id="KW-1185">Reference proteome</keyword>